<organism evidence="1">
    <name type="scientific">Timema genevievae</name>
    <name type="common">Walking stick</name>
    <dbReference type="NCBI Taxonomy" id="629358"/>
    <lineage>
        <taxon>Eukaryota</taxon>
        <taxon>Metazoa</taxon>
        <taxon>Ecdysozoa</taxon>
        <taxon>Arthropoda</taxon>
        <taxon>Hexapoda</taxon>
        <taxon>Insecta</taxon>
        <taxon>Pterygota</taxon>
        <taxon>Neoptera</taxon>
        <taxon>Polyneoptera</taxon>
        <taxon>Phasmatodea</taxon>
        <taxon>Timematodea</taxon>
        <taxon>Timematoidea</taxon>
        <taxon>Timematidae</taxon>
        <taxon>Timema</taxon>
    </lineage>
</organism>
<accession>A0A7R9KBQ3</accession>
<sequence>MLPPTPPVGSRCVGGSNNWASFQKTAPMQLSYQENM</sequence>
<gene>
    <name evidence="1" type="ORF">TGEB3V08_LOCUS11580</name>
</gene>
<reference evidence="1" key="1">
    <citation type="submission" date="2020-11" db="EMBL/GenBank/DDBJ databases">
        <authorList>
            <person name="Tran Van P."/>
        </authorList>
    </citation>
    <scope>NUCLEOTIDE SEQUENCE</scope>
</reference>
<protein>
    <submittedName>
        <fullName evidence="1">Uncharacterized protein</fullName>
    </submittedName>
</protein>
<proteinExistence type="predicted"/>
<evidence type="ECO:0000313" key="1">
    <source>
        <dbReference type="EMBL" id="CAD7615691.1"/>
    </source>
</evidence>
<dbReference type="EMBL" id="OE852089">
    <property type="protein sequence ID" value="CAD7615691.1"/>
    <property type="molecule type" value="Genomic_DNA"/>
</dbReference>
<name>A0A7R9KBQ3_TIMGE</name>
<dbReference type="AlphaFoldDB" id="A0A7R9KBQ3"/>